<protein>
    <submittedName>
        <fullName evidence="1">Uncharacterized protein</fullName>
    </submittedName>
</protein>
<organism evidence="1 2">
    <name type="scientific">Populus tomentosa</name>
    <name type="common">Chinese white poplar</name>
    <dbReference type="NCBI Taxonomy" id="118781"/>
    <lineage>
        <taxon>Eukaryota</taxon>
        <taxon>Viridiplantae</taxon>
        <taxon>Streptophyta</taxon>
        <taxon>Embryophyta</taxon>
        <taxon>Tracheophyta</taxon>
        <taxon>Spermatophyta</taxon>
        <taxon>Magnoliopsida</taxon>
        <taxon>eudicotyledons</taxon>
        <taxon>Gunneridae</taxon>
        <taxon>Pentapetalae</taxon>
        <taxon>rosids</taxon>
        <taxon>fabids</taxon>
        <taxon>Malpighiales</taxon>
        <taxon>Salicaceae</taxon>
        <taxon>Saliceae</taxon>
        <taxon>Populus</taxon>
    </lineage>
</organism>
<evidence type="ECO:0000313" key="2">
    <source>
        <dbReference type="Proteomes" id="UP000886885"/>
    </source>
</evidence>
<sequence>MIDEQLKNKKKISYVRRRQDVYKALGLGSEAESATVFTFGSLFTAPYKGSELHNDIHKARSDQRIQSLIGNSEFLPFVPEILIAGKNFTLETIKAPFLCASSGCWTDTDFLREEEDGLVKKTAMNLAVAGHGLRFGSVQRSLNGERKMKMDCLHLRLPDTLLYIEESVCSCASLVLLVLLGQLLPRV</sequence>
<dbReference type="EMBL" id="JAAWWB010000001">
    <property type="protein sequence ID" value="KAG6792130.1"/>
    <property type="molecule type" value="Genomic_DNA"/>
</dbReference>
<comment type="caution">
    <text evidence="1">The sequence shown here is derived from an EMBL/GenBank/DDBJ whole genome shotgun (WGS) entry which is preliminary data.</text>
</comment>
<evidence type="ECO:0000313" key="1">
    <source>
        <dbReference type="EMBL" id="KAG6792130.1"/>
    </source>
</evidence>
<dbReference type="OrthoDB" id="10471423at2759"/>
<keyword evidence="2" id="KW-1185">Reference proteome</keyword>
<dbReference type="PANTHER" id="PTHR36050">
    <property type="entry name" value="O-FUCOSYLTRANSFERASE 30"/>
    <property type="match status" value="1"/>
</dbReference>
<dbReference type="AlphaFoldDB" id="A0A8X8DHM0"/>
<proteinExistence type="predicted"/>
<dbReference type="PANTHER" id="PTHR36050:SF1">
    <property type="entry name" value="O-FUCOSYLTRANSFERASE 30"/>
    <property type="match status" value="1"/>
</dbReference>
<name>A0A8X8DHM0_POPTO</name>
<reference evidence="1" key="1">
    <citation type="journal article" date="2020" name="bioRxiv">
        <title>Hybrid origin of Populus tomentosa Carr. identified through genome sequencing and phylogenomic analysis.</title>
        <authorList>
            <person name="An X."/>
            <person name="Gao K."/>
            <person name="Chen Z."/>
            <person name="Li J."/>
            <person name="Yang X."/>
            <person name="Yang X."/>
            <person name="Zhou J."/>
            <person name="Guo T."/>
            <person name="Zhao T."/>
            <person name="Huang S."/>
            <person name="Miao D."/>
            <person name="Khan W.U."/>
            <person name="Rao P."/>
            <person name="Ye M."/>
            <person name="Lei B."/>
            <person name="Liao W."/>
            <person name="Wang J."/>
            <person name="Ji L."/>
            <person name="Li Y."/>
            <person name="Guo B."/>
            <person name="Mustafa N.S."/>
            <person name="Li S."/>
            <person name="Yun Q."/>
            <person name="Keller S.R."/>
            <person name="Mao J."/>
            <person name="Zhang R."/>
            <person name="Strauss S.H."/>
        </authorList>
    </citation>
    <scope>NUCLEOTIDE SEQUENCE</scope>
    <source>
        <strain evidence="1">GM15</strain>
        <tissue evidence="1">Leaf</tissue>
    </source>
</reference>
<dbReference type="Proteomes" id="UP000886885">
    <property type="component" value="Chromosome 1A"/>
</dbReference>
<gene>
    <name evidence="1" type="ORF">POTOM_001273</name>
</gene>
<accession>A0A8X8DHM0</accession>